<dbReference type="AlphaFoldDB" id="A0AA88DXG8"/>
<gene>
    <name evidence="1" type="ORF">TIFTF001_032897</name>
</gene>
<dbReference type="Proteomes" id="UP001187192">
    <property type="component" value="Unassembled WGS sequence"/>
</dbReference>
<keyword evidence="2" id="KW-1185">Reference proteome</keyword>
<sequence length="133" mass="14487">MTLSKESVGEGEDETGGADAKFIGFDYLEENSASKLKVKEVEASAEQALKVDSTGLQLTYQALVCYCYSSSCCEDSFRFCGCCHVCYVFLSFFVEFASKVKKEYMSHATMMEKMGSAKSLVFSGKDKAGDSGS</sequence>
<accession>A0AA88DXG8</accession>
<evidence type="ECO:0000313" key="2">
    <source>
        <dbReference type="Proteomes" id="UP001187192"/>
    </source>
</evidence>
<evidence type="ECO:0000313" key="1">
    <source>
        <dbReference type="EMBL" id="GMN63807.1"/>
    </source>
</evidence>
<protein>
    <submittedName>
        <fullName evidence="1">Uncharacterized protein</fullName>
    </submittedName>
</protein>
<proteinExistence type="predicted"/>
<organism evidence="1 2">
    <name type="scientific">Ficus carica</name>
    <name type="common">Common fig</name>
    <dbReference type="NCBI Taxonomy" id="3494"/>
    <lineage>
        <taxon>Eukaryota</taxon>
        <taxon>Viridiplantae</taxon>
        <taxon>Streptophyta</taxon>
        <taxon>Embryophyta</taxon>
        <taxon>Tracheophyta</taxon>
        <taxon>Spermatophyta</taxon>
        <taxon>Magnoliopsida</taxon>
        <taxon>eudicotyledons</taxon>
        <taxon>Gunneridae</taxon>
        <taxon>Pentapetalae</taxon>
        <taxon>rosids</taxon>
        <taxon>fabids</taxon>
        <taxon>Rosales</taxon>
        <taxon>Moraceae</taxon>
        <taxon>Ficeae</taxon>
        <taxon>Ficus</taxon>
    </lineage>
</organism>
<reference evidence="1" key="1">
    <citation type="submission" date="2023-07" db="EMBL/GenBank/DDBJ databases">
        <title>draft genome sequence of fig (Ficus carica).</title>
        <authorList>
            <person name="Takahashi T."/>
            <person name="Nishimura K."/>
        </authorList>
    </citation>
    <scope>NUCLEOTIDE SEQUENCE</scope>
</reference>
<dbReference type="EMBL" id="BTGU01000160">
    <property type="protein sequence ID" value="GMN63807.1"/>
    <property type="molecule type" value="Genomic_DNA"/>
</dbReference>
<name>A0AA88DXG8_FICCA</name>
<comment type="caution">
    <text evidence="1">The sequence shown here is derived from an EMBL/GenBank/DDBJ whole genome shotgun (WGS) entry which is preliminary data.</text>
</comment>